<protein>
    <submittedName>
        <fullName evidence="1">Uncharacterized protein</fullName>
    </submittedName>
</protein>
<sequence>MVRVRICDTKQIWPMEVAMTAELIDVAMLPVPDSVPAAVAWPREAIAPPLEQQPLPWATTAEQHRAGWDRSVQHRSQPQVRILRFGDSWAPGLPPGLPDPGPWCVRLASALLEAVHGLRPVTQLNRWLDPVALTQLNARVRRRSAEHAVLRSVHVSRSSADAVEAVAVFGWARTDPAGDGGSAFAALAFRLEARPDRWMCTRLDTRALNRRG</sequence>
<keyword evidence="2" id="KW-1185">Reference proteome</keyword>
<accession>A0A516PZ02</accession>
<dbReference type="Pfam" id="PF20060">
    <property type="entry name" value="DUF6459"/>
    <property type="match status" value="1"/>
</dbReference>
<evidence type="ECO:0000313" key="2">
    <source>
        <dbReference type="Proteomes" id="UP000319263"/>
    </source>
</evidence>
<organism evidence="1 2">
    <name type="scientific">Microlunatus elymi</name>
    <dbReference type="NCBI Taxonomy" id="2596828"/>
    <lineage>
        <taxon>Bacteria</taxon>
        <taxon>Bacillati</taxon>
        <taxon>Actinomycetota</taxon>
        <taxon>Actinomycetes</taxon>
        <taxon>Propionibacteriales</taxon>
        <taxon>Propionibacteriaceae</taxon>
        <taxon>Microlunatus</taxon>
    </lineage>
</organism>
<evidence type="ECO:0000313" key="1">
    <source>
        <dbReference type="EMBL" id="QDP96394.1"/>
    </source>
</evidence>
<dbReference type="AlphaFoldDB" id="A0A516PZ02"/>
<dbReference type="EMBL" id="CP041692">
    <property type="protein sequence ID" value="QDP96394.1"/>
    <property type="molecule type" value="Genomic_DNA"/>
</dbReference>
<name>A0A516PZ02_9ACTN</name>
<dbReference type="InterPro" id="IPR045596">
    <property type="entry name" value="DUF6459"/>
</dbReference>
<dbReference type="Proteomes" id="UP000319263">
    <property type="component" value="Chromosome"/>
</dbReference>
<gene>
    <name evidence="1" type="ORF">FOE78_11210</name>
</gene>
<reference evidence="1 2" key="1">
    <citation type="submission" date="2019-07" db="EMBL/GenBank/DDBJ databases">
        <title>Microlunatus dokdonensis sp. nov. isolated from the rhizospheric soil of the wild plant Elymus tsukushiensis.</title>
        <authorList>
            <person name="Ghim S.-Y."/>
            <person name="Hwang Y.-J."/>
            <person name="Son J.-S."/>
            <person name="Shin J.-H."/>
        </authorList>
    </citation>
    <scope>NUCLEOTIDE SEQUENCE [LARGE SCALE GENOMIC DNA]</scope>
    <source>
        <strain evidence="1 2">KUDC0627</strain>
    </source>
</reference>
<dbReference type="KEGG" id="mik:FOE78_11210"/>
<dbReference type="OrthoDB" id="3266345at2"/>
<dbReference type="RefSeq" id="WP_143986360.1">
    <property type="nucleotide sequence ID" value="NZ_CP041692.1"/>
</dbReference>
<proteinExistence type="predicted"/>